<dbReference type="Proteomes" id="UP000199337">
    <property type="component" value="Unassembled WGS sequence"/>
</dbReference>
<dbReference type="SUPFAM" id="SSF52518">
    <property type="entry name" value="Thiamin diphosphate-binding fold (THDP-binding)"/>
    <property type="match status" value="2"/>
</dbReference>
<evidence type="ECO:0000256" key="9">
    <source>
        <dbReference type="ARBA" id="ARBA00023229"/>
    </source>
</evidence>
<keyword evidence="6 11" id="KW-0460">Magnesium</keyword>
<evidence type="ECO:0000256" key="3">
    <source>
        <dbReference type="ARBA" id="ARBA00011738"/>
    </source>
</evidence>
<accession>A0A1I2MX82</accession>
<comment type="pathway">
    <text evidence="1 11">Metabolic intermediate biosynthesis; 1-deoxy-D-xylulose 5-phosphate biosynthesis; 1-deoxy-D-xylulose 5-phosphate from D-glyceraldehyde 3-phosphate and pyruvate: step 1/1.</text>
</comment>
<evidence type="ECO:0000256" key="11">
    <source>
        <dbReference type="HAMAP-Rule" id="MF_00315"/>
    </source>
</evidence>
<protein>
    <recommendedName>
        <fullName evidence="11">1-deoxy-D-xylulose-5-phosphate synthase</fullName>
        <ecNumber evidence="11">2.2.1.7</ecNumber>
    </recommendedName>
    <alternativeName>
        <fullName evidence="11">1-deoxyxylulose-5-phosphate synthase</fullName>
        <shortName evidence="11">DXP synthase</shortName>
        <shortName evidence="11">DXPS</shortName>
    </alternativeName>
</protein>
<dbReference type="InterPro" id="IPR049557">
    <property type="entry name" value="Transketolase_CS"/>
</dbReference>
<dbReference type="EMBL" id="FOOX01000001">
    <property type="protein sequence ID" value="SFF93741.1"/>
    <property type="molecule type" value="Genomic_DNA"/>
</dbReference>
<evidence type="ECO:0000256" key="5">
    <source>
        <dbReference type="ARBA" id="ARBA00022723"/>
    </source>
</evidence>
<dbReference type="Gene3D" id="3.40.50.970">
    <property type="match status" value="2"/>
</dbReference>
<comment type="catalytic activity">
    <reaction evidence="11">
        <text>D-glyceraldehyde 3-phosphate + pyruvate + H(+) = 1-deoxy-D-xylulose 5-phosphate + CO2</text>
        <dbReference type="Rhea" id="RHEA:12605"/>
        <dbReference type="ChEBI" id="CHEBI:15361"/>
        <dbReference type="ChEBI" id="CHEBI:15378"/>
        <dbReference type="ChEBI" id="CHEBI:16526"/>
        <dbReference type="ChEBI" id="CHEBI:57792"/>
        <dbReference type="ChEBI" id="CHEBI:59776"/>
        <dbReference type="EC" id="2.2.1.7"/>
    </reaction>
</comment>
<evidence type="ECO:0000256" key="8">
    <source>
        <dbReference type="ARBA" id="ARBA00023052"/>
    </source>
</evidence>
<keyword evidence="8 11" id="KW-0786">Thiamine pyrophosphate</keyword>
<feature type="binding site" evidence="11">
    <location>
        <position position="146"/>
    </location>
    <ligand>
        <name>Mg(2+)</name>
        <dbReference type="ChEBI" id="CHEBI:18420"/>
    </ligand>
</feature>
<evidence type="ECO:0000313" key="13">
    <source>
        <dbReference type="EMBL" id="SFF93741.1"/>
    </source>
</evidence>
<gene>
    <name evidence="11" type="primary">dxs</name>
    <name evidence="13" type="ORF">SAMN05660649_00090</name>
</gene>
<dbReference type="SUPFAM" id="SSF52922">
    <property type="entry name" value="TK C-terminal domain-like"/>
    <property type="match status" value="1"/>
</dbReference>
<keyword evidence="14" id="KW-1185">Reference proteome</keyword>
<dbReference type="OrthoDB" id="9803371at2"/>
<dbReference type="GO" id="GO:0005829">
    <property type="term" value="C:cytosol"/>
    <property type="evidence" value="ECO:0007669"/>
    <property type="project" value="TreeGrafter"/>
</dbReference>
<dbReference type="FunFam" id="3.40.50.920:FF:000002">
    <property type="entry name" value="1-deoxy-D-xylulose-5-phosphate synthase"/>
    <property type="match status" value="1"/>
</dbReference>
<dbReference type="GO" id="GO:0019288">
    <property type="term" value="P:isopentenyl diphosphate biosynthetic process, methylerythritol 4-phosphate pathway"/>
    <property type="evidence" value="ECO:0007669"/>
    <property type="project" value="TreeGrafter"/>
</dbReference>
<dbReference type="InterPro" id="IPR029061">
    <property type="entry name" value="THDP-binding"/>
</dbReference>
<comment type="cofactor">
    <cofactor evidence="11">
        <name>Mg(2+)</name>
        <dbReference type="ChEBI" id="CHEBI:18420"/>
    </cofactor>
    <text evidence="11">Binds 1 Mg(2+) ion per subunit.</text>
</comment>
<dbReference type="Pfam" id="PF02779">
    <property type="entry name" value="Transket_pyr"/>
    <property type="match status" value="1"/>
</dbReference>
<dbReference type="STRING" id="341036.SAMN05660649_00090"/>
<dbReference type="HAMAP" id="MF_00315">
    <property type="entry name" value="DXP_synth"/>
    <property type="match status" value="1"/>
</dbReference>
<dbReference type="InterPro" id="IPR009014">
    <property type="entry name" value="Transketo_C/PFOR_II"/>
</dbReference>
<dbReference type="NCBIfam" id="TIGR00204">
    <property type="entry name" value="dxs"/>
    <property type="match status" value="1"/>
</dbReference>
<dbReference type="Pfam" id="PF02780">
    <property type="entry name" value="Transketolase_C"/>
    <property type="match status" value="1"/>
</dbReference>
<feature type="binding site" evidence="11">
    <location>
        <begin position="147"/>
        <end position="148"/>
    </location>
    <ligand>
        <name>thiamine diphosphate</name>
        <dbReference type="ChEBI" id="CHEBI:58937"/>
    </ligand>
</feature>
<dbReference type="PROSITE" id="PS00801">
    <property type="entry name" value="TRANSKETOLASE_1"/>
    <property type="match status" value="1"/>
</dbReference>
<proteinExistence type="inferred from homology"/>
<comment type="similarity">
    <text evidence="2 11">Belongs to the transketolase family. DXPS subfamily.</text>
</comment>
<dbReference type="FunFam" id="3.40.50.970:FF:000005">
    <property type="entry name" value="1-deoxy-D-xylulose-5-phosphate synthase"/>
    <property type="match status" value="1"/>
</dbReference>
<evidence type="ECO:0000256" key="10">
    <source>
        <dbReference type="ARBA" id="ARBA00055605"/>
    </source>
</evidence>
<dbReference type="PROSITE" id="PS00802">
    <property type="entry name" value="TRANSKETOLASE_2"/>
    <property type="match status" value="1"/>
</dbReference>
<keyword evidence="9 11" id="KW-0414">Isoprene biosynthesis</keyword>
<evidence type="ECO:0000256" key="2">
    <source>
        <dbReference type="ARBA" id="ARBA00011081"/>
    </source>
</evidence>
<reference evidence="14" key="1">
    <citation type="submission" date="2016-10" db="EMBL/GenBank/DDBJ databases">
        <authorList>
            <person name="Varghese N."/>
            <person name="Submissions S."/>
        </authorList>
    </citation>
    <scope>NUCLEOTIDE SEQUENCE [LARGE SCALE GENOMIC DNA]</scope>
    <source>
        <strain evidence="14">DSM 17038</strain>
    </source>
</reference>
<sequence length="631" mass="68242">MGKYLDQINAPKDIKSLTLAQLDKLASEIREEIITTVAHNGGHLAPNLGVVELTLALHYVFRTPVDKIIWDVGHQCYGHKLITGRREQFNTLRRYGGLSGFPRPDESEHDAFATGHSSTSISAALGMALARDYKRENSSVVAVIGDGAMTGGMAFEALNHAGHLKTDLIVVLNDNEMSISHNVGAMSGYLSRIRTDPKYSKSKDEIEQLLRRIPSIGSTVLKVAERLKDGLKYLMVPGMIFEELGFTYLGPIDGHNIGPMLVTLEQAKNLGGPVLVHVITEKGRGYGPAVQKADKFHGIGPFDIDSGDCLKKSDVSTYTEVFGNTLTRLAGDNPDIIAITAAMCSGTGLSDFAQKFPKRFFDVGIAEQHAVTMAAGIAKSGLRPVVAVYSTFLQRAYDQIIHDVCLQNLPVVFAVDRGGIVGDDGPTHHGVFDYSFLRSIPNITIMAPADENELQHMLFTAIKQNGPCALRYPRGTGVGVVLDAVPAPITVGEAEVITEGKDITLLAVGNMVQVARKAGVMLKEQGILATVINARFVKPLDENCIIKHAMRTGRVITIEENVLAGGFGAAVLELLQAAGYTGIQVKSIGIPDDFVEHGTQSELRRKYGLIPENVVDTALSMINRRKIKGIK</sequence>
<dbReference type="Pfam" id="PF13292">
    <property type="entry name" value="DXP_synthase_N"/>
    <property type="match status" value="1"/>
</dbReference>
<dbReference type="InterPro" id="IPR005475">
    <property type="entry name" value="Transketolase-like_Pyr-bd"/>
</dbReference>
<dbReference type="InterPro" id="IPR033248">
    <property type="entry name" value="Transketolase_C"/>
</dbReference>
<dbReference type="CDD" id="cd02007">
    <property type="entry name" value="TPP_DXS"/>
    <property type="match status" value="1"/>
</dbReference>
<dbReference type="GO" id="GO:0008661">
    <property type="term" value="F:1-deoxy-D-xylulose-5-phosphate synthase activity"/>
    <property type="evidence" value="ECO:0007669"/>
    <property type="project" value="UniProtKB-UniRule"/>
</dbReference>
<dbReference type="PANTHER" id="PTHR43322:SF5">
    <property type="entry name" value="1-DEOXY-D-XYLULOSE-5-PHOSPHATE SYNTHASE, CHLOROPLASTIC"/>
    <property type="match status" value="1"/>
</dbReference>
<comment type="cofactor">
    <cofactor evidence="11">
        <name>thiamine diphosphate</name>
        <dbReference type="ChEBI" id="CHEBI:58937"/>
    </cofactor>
    <text evidence="11">Binds 1 thiamine pyrophosphate per subunit.</text>
</comment>
<feature type="domain" description="Transketolase-like pyrimidine-binding" evidence="12">
    <location>
        <begin position="316"/>
        <end position="480"/>
    </location>
</feature>
<dbReference type="Gene3D" id="3.40.50.920">
    <property type="match status" value="1"/>
</dbReference>
<keyword evidence="5 11" id="KW-0479">Metal-binding</keyword>
<comment type="subunit">
    <text evidence="3 11">Homodimer.</text>
</comment>
<feature type="binding site" evidence="11">
    <location>
        <position position="175"/>
    </location>
    <ligand>
        <name>Mg(2+)</name>
        <dbReference type="ChEBI" id="CHEBI:18420"/>
    </ligand>
</feature>
<feature type="binding site" evidence="11">
    <location>
        <position position="74"/>
    </location>
    <ligand>
        <name>thiamine diphosphate</name>
        <dbReference type="ChEBI" id="CHEBI:58937"/>
    </ligand>
</feature>
<evidence type="ECO:0000256" key="7">
    <source>
        <dbReference type="ARBA" id="ARBA00022977"/>
    </source>
</evidence>
<dbReference type="GO" id="GO:0030976">
    <property type="term" value="F:thiamine pyrophosphate binding"/>
    <property type="evidence" value="ECO:0007669"/>
    <property type="project" value="UniProtKB-UniRule"/>
</dbReference>
<dbReference type="InterPro" id="IPR020826">
    <property type="entry name" value="Transketolase_BS"/>
</dbReference>
<feature type="binding site" evidence="11">
    <location>
        <position position="175"/>
    </location>
    <ligand>
        <name>thiamine diphosphate</name>
        <dbReference type="ChEBI" id="CHEBI:58937"/>
    </ligand>
</feature>
<dbReference type="GO" id="GO:0016114">
    <property type="term" value="P:terpenoid biosynthetic process"/>
    <property type="evidence" value="ECO:0007669"/>
    <property type="project" value="UniProtKB-UniRule"/>
</dbReference>
<dbReference type="RefSeq" id="WP_092467611.1">
    <property type="nucleotide sequence ID" value="NZ_FOOX01000001.1"/>
</dbReference>
<organism evidence="13 14">
    <name type="scientific">Desulfotruncus arcticus DSM 17038</name>
    <dbReference type="NCBI Taxonomy" id="1121424"/>
    <lineage>
        <taxon>Bacteria</taxon>
        <taxon>Bacillati</taxon>
        <taxon>Bacillota</taxon>
        <taxon>Clostridia</taxon>
        <taxon>Eubacteriales</taxon>
        <taxon>Desulfallaceae</taxon>
        <taxon>Desulfotruncus</taxon>
    </lineage>
</organism>
<evidence type="ECO:0000313" key="14">
    <source>
        <dbReference type="Proteomes" id="UP000199337"/>
    </source>
</evidence>
<dbReference type="NCBIfam" id="NF003933">
    <property type="entry name" value="PRK05444.2-2"/>
    <property type="match status" value="1"/>
</dbReference>
<evidence type="ECO:0000256" key="4">
    <source>
        <dbReference type="ARBA" id="ARBA00022679"/>
    </source>
</evidence>
<dbReference type="InterPro" id="IPR005477">
    <property type="entry name" value="Dxylulose-5-P_synthase"/>
</dbReference>
<evidence type="ECO:0000256" key="6">
    <source>
        <dbReference type="ARBA" id="ARBA00022842"/>
    </source>
</evidence>
<feature type="binding site" evidence="11">
    <location>
        <begin position="115"/>
        <end position="117"/>
    </location>
    <ligand>
        <name>thiamine diphosphate</name>
        <dbReference type="ChEBI" id="CHEBI:58937"/>
    </ligand>
</feature>
<dbReference type="AlphaFoldDB" id="A0A1I2MX82"/>
<dbReference type="GO" id="GO:0009228">
    <property type="term" value="P:thiamine biosynthetic process"/>
    <property type="evidence" value="ECO:0007669"/>
    <property type="project" value="UniProtKB-UniRule"/>
</dbReference>
<keyword evidence="7 11" id="KW-0784">Thiamine biosynthesis</keyword>
<comment type="function">
    <text evidence="10 11">Catalyzes the acyloin condensation reaction between C atoms 2 and 3 of pyruvate and glyceraldehyde 3-phosphate to yield 1-deoxy-D-xylulose-5-phosphate (DXP).</text>
</comment>
<name>A0A1I2MX82_9FIRM</name>
<feature type="binding site" evidence="11">
    <location>
        <position position="367"/>
    </location>
    <ligand>
        <name>thiamine diphosphate</name>
        <dbReference type="ChEBI" id="CHEBI:58937"/>
    </ligand>
</feature>
<feature type="binding site" evidence="11">
    <location>
        <position position="286"/>
    </location>
    <ligand>
        <name>thiamine diphosphate</name>
        <dbReference type="ChEBI" id="CHEBI:58937"/>
    </ligand>
</feature>
<dbReference type="PANTHER" id="PTHR43322">
    <property type="entry name" value="1-D-DEOXYXYLULOSE 5-PHOSPHATE SYNTHASE-RELATED"/>
    <property type="match status" value="1"/>
</dbReference>
<evidence type="ECO:0000256" key="1">
    <source>
        <dbReference type="ARBA" id="ARBA00004980"/>
    </source>
</evidence>
<evidence type="ECO:0000259" key="12">
    <source>
        <dbReference type="SMART" id="SM00861"/>
    </source>
</evidence>
<dbReference type="EC" id="2.2.1.7" evidence="11"/>
<dbReference type="CDD" id="cd07033">
    <property type="entry name" value="TPP_PYR_DXS_TK_like"/>
    <property type="match status" value="1"/>
</dbReference>
<dbReference type="SMART" id="SM00861">
    <property type="entry name" value="Transket_pyr"/>
    <property type="match status" value="1"/>
</dbReference>
<dbReference type="UniPathway" id="UPA00064">
    <property type="reaction ID" value="UER00091"/>
</dbReference>
<dbReference type="GO" id="GO:0000287">
    <property type="term" value="F:magnesium ion binding"/>
    <property type="evidence" value="ECO:0007669"/>
    <property type="project" value="UniProtKB-UniRule"/>
</dbReference>
<keyword evidence="4 11" id="KW-0808">Transferase</keyword>